<keyword evidence="2" id="KW-1185">Reference proteome</keyword>
<evidence type="ECO:0000313" key="2">
    <source>
        <dbReference type="Proteomes" id="UP000053593"/>
    </source>
</evidence>
<dbReference type="HOGENOM" id="CLU_048932_1_0_1"/>
<dbReference type="AlphaFoldDB" id="A0A0D0C2S2"/>
<evidence type="ECO:0000313" key="1">
    <source>
        <dbReference type="EMBL" id="KIK56599.1"/>
    </source>
</evidence>
<accession>A0A0D0C2S2</accession>
<protein>
    <submittedName>
        <fullName evidence="1">Uncharacterized protein</fullName>
    </submittedName>
</protein>
<organism evidence="1 2">
    <name type="scientific">Collybiopsis luxurians FD-317 M1</name>
    <dbReference type="NCBI Taxonomy" id="944289"/>
    <lineage>
        <taxon>Eukaryota</taxon>
        <taxon>Fungi</taxon>
        <taxon>Dikarya</taxon>
        <taxon>Basidiomycota</taxon>
        <taxon>Agaricomycotina</taxon>
        <taxon>Agaricomycetes</taxon>
        <taxon>Agaricomycetidae</taxon>
        <taxon>Agaricales</taxon>
        <taxon>Marasmiineae</taxon>
        <taxon>Omphalotaceae</taxon>
        <taxon>Collybiopsis</taxon>
        <taxon>Collybiopsis luxurians</taxon>
    </lineage>
</organism>
<dbReference type="PANTHER" id="PTHR48471:SF1">
    <property type="entry name" value="DDE TNP4 DOMAIN-CONTAINING PROTEIN"/>
    <property type="match status" value="1"/>
</dbReference>
<dbReference type="EMBL" id="KN834796">
    <property type="protein sequence ID" value="KIK56599.1"/>
    <property type="molecule type" value="Genomic_DNA"/>
</dbReference>
<dbReference type="OrthoDB" id="78198at2759"/>
<sequence>MEQLCLTFQQQTEQEEEEQQLLDLIILAAVAFGILNNEDECIRRMNPSRLYLTRPQLMPHPRLESPWICLWQGQDDRAFITTMGLDVATFHFILEGHGCFADVWDNAAGALGLVLHYLGSAIHEVQLQQIFAIVPSVLTRYLHFSLDILLATLRKMKEARIALPETQDEYEELSLLVVARHPLLEGAFGSIDGLALPAQVSDDPEIENATYNGWKTDHTITNVLMFSPKG</sequence>
<name>A0A0D0C2S2_9AGAR</name>
<dbReference type="Proteomes" id="UP000053593">
    <property type="component" value="Unassembled WGS sequence"/>
</dbReference>
<gene>
    <name evidence="1" type="ORF">GYMLUDRAFT_247641</name>
</gene>
<proteinExistence type="predicted"/>
<reference evidence="1 2" key="1">
    <citation type="submission" date="2014-04" db="EMBL/GenBank/DDBJ databases">
        <title>Evolutionary Origins and Diversification of the Mycorrhizal Mutualists.</title>
        <authorList>
            <consortium name="DOE Joint Genome Institute"/>
            <consortium name="Mycorrhizal Genomics Consortium"/>
            <person name="Kohler A."/>
            <person name="Kuo A."/>
            <person name="Nagy L.G."/>
            <person name="Floudas D."/>
            <person name="Copeland A."/>
            <person name="Barry K.W."/>
            <person name="Cichocki N."/>
            <person name="Veneault-Fourrey C."/>
            <person name="LaButti K."/>
            <person name="Lindquist E.A."/>
            <person name="Lipzen A."/>
            <person name="Lundell T."/>
            <person name="Morin E."/>
            <person name="Murat C."/>
            <person name="Riley R."/>
            <person name="Ohm R."/>
            <person name="Sun H."/>
            <person name="Tunlid A."/>
            <person name="Henrissat B."/>
            <person name="Grigoriev I.V."/>
            <person name="Hibbett D.S."/>
            <person name="Martin F."/>
        </authorList>
    </citation>
    <scope>NUCLEOTIDE SEQUENCE [LARGE SCALE GENOMIC DNA]</scope>
    <source>
        <strain evidence="1 2">FD-317 M1</strain>
    </source>
</reference>
<dbReference type="PANTHER" id="PTHR48471">
    <property type="entry name" value="DDE TNP4 DOMAIN-CONTAINING PROTEIN"/>
    <property type="match status" value="1"/>
</dbReference>